<evidence type="ECO:0000313" key="2">
    <source>
        <dbReference type="EMBL" id="KAF2247052.1"/>
    </source>
</evidence>
<feature type="region of interest" description="Disordered" evidence="1">
    <location>
        <begin position="1"/>
        <end position="321"/>
    </location>
</feature>
<feature type="compositionally biased region" description="Polar residues" evidence="1">
    <location>
        <begin position="265"/>
        <end position="280"/>
    </location>
</feature>
<reference evidence="2" key="1">
    <citation type="journal article" date="2020" name="Stud. Mycol.">
        <title>101 Dothideomycetes genomes: a test case for predicting lifestyles and emergence of pathogens.</title>
        <authorList>
            <person name="Haridas S."/>
            <person name="Albert R."/>
            <person name="Binder M."/>
            <person name="Bloem J."/>
            <person name="Labutti K."/>
            <person name="Salamov A."/>
            <person name="Andreopoulos B."/>
            <person name="Baker S."/>
            <person name="Barry K."/>
            <person name="Bills G."/>
            <person name="Bluhm B."/>
            <person name="Cannon C."/>
            <person name="Castanera R."/>
            <person name="Culley D."/>
            <person name="Daum C."/>
            <person name="Ezra D."/>
            <person name="Gonzalez J."/>
            <person name="Henrissat B."/>
            <person name="Kuo A."/>
            <person name="Liang C."/>
            <person name="Lipzen A."/>
            <person name="Lutzoni F."/>
            <person name="Magnuson J."/>
            <person name="Mondo S."/>
            <person name="Nolan M."/>
            <person name="Ohm R."/>
            <person name="Pangilinan J."/>
            <person name="Park H.-J."/>
            <person name="Ramirez L."/>
            <person name="Alfaro M."/>
            <person name="Sun H."/>
            <person name="Tritt A."/>
            <person name="Yoshinaga Y."/>
            <person name="Zwiers L.-H."/>
            <person name="Turgeon B."/>
            <person name="Goodwin S."/>
            <person name="Spatafora J."/>
            <person name="Crous P."/>
            <person name="Grigoriev I."/>
        </authorList>
    </citation>
    <scope>NUCLEOTIDE SEQUENCE</scope>
    <source>
        <strain evidence="2">CBS 122368</strain>
    </source>
</reference>
<feature type="compositionally biased region" description="Low complexity" evidence="1">
    <location>
        <begin position="73"/>
        <end position="90"/>
    </location>
</feature>
<feature type="compositionally biased region" description="Basic and acidic residues" evidence="1">
    <location>
        <begin position="104"/>
        <end position="120"/>
    </location>
</feature>
<sequence length="401" mass="41547">MSGLRDIAKGGWHSKGKDGGKESWRGDFKGVNTVAGWMGKGKDPNEAAREHQSAPLATLKDPASFGPPPKRVAYGAAAASPSASSTSADTGGLGAPVQGSARQRLQEAQEAQAREEEAHKPPPGPYKADTTGLSTAHLPKPPAFRPGSAVASPTTTGPSNPKPRLPPRLPPRQNSHPDASAPEPPPPYSETSRDNTTSQGYLNQGALNRLGRAGVSVPGLNIARNASPPVPPRQKTPPNAPAFATADASQGSQLSELQSRFAKMSTPSSEAPVTGTTWAQKQAALKTAGNLRDDPSKVSMTDMRSAASTANNFRERHGEQAAAGWRAASGLNQKYGLSDRFNTAASQSTSSPPPQSPTQSGIGKKAPPPPPPKKKDITTSPTSPTSPGKPPPVPLGSKPKF</sequence>
<feature type="compositionally biased region" description="Basic and acidic residues" evidence="1">
    <location>
        <begin position="15"/>
        <end position="28"/>
    </location>
</feature>
<feature type="compositionally biased region" description="Polar residues" evidence="1">
    <location>
        <begin position="247"/>
        <end position="258"/>
    </location>
</feature>
<dbReference type="OrthoDB" id="3357271at2759"/>
<accession>A0A6A6IAV5</accession>
<dbReference type="EMBL" id="ML987197">
    <property type="protein sequence ID" value="KAF2247052.1"/>
    <property type="molecule type" value="Genomic_DNA"/>
</dbReference>
<evidence type="ECO:0008006" key="4">
    <source>
        <dbReference type="Google" id="ProtNLM"/>
    </source>
</evidence>
<feature type="compositionally biased region" description="Basic and acidic residues" evidence="1">
    <location>
        <begin position="40"/>
        <end position="52"/>
    </location>
</feature>
<dbReference type="AlphaFoldDB" id="A0A6A6IAV5"/>
<keyword evidence="3" id="KW-1185">Reference proteome</keyword>
<gene>
    <name evidence="2" type="ORF">BU26DRAFT_340687</name>
</gene>
<feature type="compositionally biased region" description="Pro residues" evidence="1">
    <location>
        <begin position="160"/>
        <end position="170"/>
    </location>
</feature>
<dbReference type="Proteomes" id="UP000800094">
    <property type="component" value="Unassembled WGS sequence"/>
</dbReference>
<evidence type="ECO:0000313" key="3">
    <source>
        <dbReference type="Proteomes" id="UP000800094"/>
    </source>
</evidence>
<evidence type="ECO:0000256" key="1">
    <source>
        <dbReference type="SAM" id="MobiDB-lite"/>
    </source>
</evidence>
<dbReference type="RefSeq" id="XP_033682056.1">
    <property type="nucleotide sequence ID" value="XM_033822305.1"/>
</dbReference>
<dbReference type="GeneID" id="54575635"/>
<protein>
    <recommendedName>
        <fullName evidence="4">GMP synthase</fullName>
    </recommendedName>
</protein>
<feature type="compositionally biased region" description="Pro residues" evidence="1">
    <location>
        <begin position="228"/>
        <end position="240"/>
    </location>
</feature>
<proteinExistence type="predicted"/>
<feature type="region of interest" description="Disordered" evidence="1">
    <location>
        <begin position="336"/>
        <end position="401"/>
    </location>
</feature>
<feature type="compositionally biased region" description="Polar residues" evidence="1">
    <location>
        <begin position="194"/>
        <end position="206"/>
    </location>
</feature>
<name>A0A6A6IAV5_9PLEO</name>
<organism evidence="2 3">
    <name type="scientific">Trematosphaeria pertusa</name>
    <dbReference type="NCBI Taxonomy" id="390896"/>
    <lineage>
        <taxon>Eukaryota</taxon>
        <taxon>Fungi</taxon>
        <taxon>Dikarya</taxon>
        <taxon>Ascomycota</taxon>
        <taxon>Pezizomycotina</taxon>
        <taxon>Dothideomycetes</taxon>
        <taxon>Pleosporomycetidae</taxon>
        <taxon>Pleosporales</taxon>
        <taxon>Massarineae</taxon>
        <taxon>Trematosphaeriaceae</taxon>
        <taxon>Trematosphaeria</taxon>
    </lineage>
</organism>